<evidence type="ECO:0000313" key="2">
    <source>
        <dbReference type="Proteomes" id="UP000219327"/>
    </source>
</evidence>
<accession>A0A2A5WWK2</accession>
<dbReference type="EMBL" id="NTKD01000010">
    <property type="protein sequence ID" value="PDH40584.1"/>
    <property type="molecule type" value="Genomic_DNA"/>
</dbReference>
<dbReference type="SUPFAM" id="SSF51197">
    <property type="entry name" value="Clavaminate synthase-like"/>
    <property type="match status" value="1"/>
</dbReference>
<dbReference type="GO" id="GO:0016706">
    <property type="term" value="F:2-oxoglutarate-dependent dioxygenase activity"/>
    <property type="evidence" value="ECO:0007669"/>
    <property type="project" value="UniProtKB-ARBA"/>
</dbReference>
<evidence type="ECO:0000313" key="1">
    <source>
        <dbReference type="EMBL" id="PDH40584.1"/>
    </source>
</evidence>
<name>A0A2A5WWK2_9GAMM</name>
<sequence length="280" mass="32355">MMTEEEQHLWHSDGLLHLKGVLSPDQVAFFNEELDRIRALPGYEPDSDPSLPMGHYSWFDHAKDLDPDGFMDRRDLLSYHQAFVDLIDARPVFDYVLEIMGPNMLLSMTQAIVRRPSDNFPGYTHTDGGESLRMIRPTENCPPIAMKAMYLLTDVTEENSGNLTVYPGSHYRQIPDHKIRTMTPYSTGATQLMGNAGDVYLFPHALWHGPARNESNNSRRILLYNYCQLWVRSYDHHHVPSLEHQVTPRQRRLLGDLGYDFRPGSYFYVPKDQEEVMQQG</sequence>
<dbReference type="Pfam" id="PF05721">
    <property type="entry name" value="PhyH"/>
    <property type="match status" value="1"/>
</dbReference>
<protein>
    <recommendedName>
        <fullName evidence="3">Phytanoyl-CoA dioxygenase</fullName>
    </recommendedName>
</protein>
<evidence type="ECO:0008006" key="3">
    <source>
        <dbReference type="Google" id="ProtNLM"/>
    </source>
</evidence>
<dbReference type="AlphaFoldDB" id="A0A2A5WWK2"/>
<gene>
    <name evidence="1" type="ORF">CNE99_03205</name>
</gene>
<dbReference type="Proteomes" id="UP000219327">
    <property type="component" value="Unassembled WGS sequence"/>
</dbReference>
<organism evidence="1 2">
    <name type="scientific">OM182 bacterium MED-G24</name>
    <dbReference type="NCBI Taxonomy" id="1986255"/>
    <lineage>
        <taxon>Bacteria</taxon>
        <taxon>Pseudomonadati</taxon>
        <taxon>Pseudomonadota</taxon>
        <taxon>Gammaproteobacteria</taxon>
        <taxon>OMG group</taxon>
        <taxon>OM182 clade</taxon>
    </lineage>
</organism>
<reference evidence="1 2" key="1">
    <citation type="submission" date="2017-08" db="EMBL/GenBank/DDBJ databases">
        <title>Fine stratification of microbial communities through a metagenomic profile of the photic zone.</title>
        <authorList>
            <person name="Haro-Moreno J.M."/>
            <person name="Lopez-Perez M."/>
            <person name="De La Torre J."/>
            <person name="Picazo A."/>
            <person name="Camacho A."/>
            <person name="Rodriguez-Valera F."/>
        </authorList>
    </citation>
    <scope>NUCLEOTIDE SEQUENCE [LARGE SCALE GENOMIC DNA]</scope>
    <source>
        <strain evidence="1">MED-G24</strain>
    </source>
</reference>
<proteinExistence type="predicted"/>
<dbReference type="InterPro" id="IPR008775">
    <property type="entry name" value="Phytyl_CoA_dOase-like"/>
</dbReference>
<comment type="caution">
    <text evidence="1">The sequence shown here is derived from an EMBL/GenBank/DDBJ whole genome shotgun (WGS) entry which is preliminary data.</text>
</comment>
<dbReference type="Gene3D" id="2.60.120.620">
    <property type="entry name" value="q2cbj1_9rhob like domain"/>
    <property type="match status" value="1"/>
</dbReference>